<feature type="domain" description="HTH araC/xylS-type" evidence="4">
    <location>
        <begin position="158"/>
        <end position="261"/>
    </location>
</feature>
<evidence type="ECO:0000256" key="2">
    <source>
        <dbReference type="ARBA" id="ARBA00023125"/>
    </source>
</evidence>
<dbReference type="Pfam" id="PF12833">
    <property type="entry name" value="HTH_18"/>
    <property type="match status" value="1"/>
</dbReference>
<evidence type="ECO:0000313" key="5">
    <source>
        <dbReference type="EMBL" id="MDN3612389.1"/>
    </source>
</evidence>
<name>A0ABT8C154_9VIBR</name>
<keyword evidence="3" id="KW-0804">Transcription</keyword>
<evidence type="ECO:0000313" key="6">
    <source>
        <dbReference type="Proteomes" id="UP001238540"/>
    </source>
</evidence>
<evidence type="ECO:0000256" key="1">
    <source>
        <dbReference type="ARBA" id="ARBA00023015"/>
    </source>
</evidence>
<dbReference type="Proteomes" id="UP001238540">
    <property type="component" value="Unassembled WGS sequence"/>
</dbReference>
<keyword evidence="2" id="KW-0238">DNA-binding</keyword>
<dbReference type="PANTHER" id="PTHR46796:SF13">
    <property type="entry name" value="HTH-TYPE TRANSCRIPTIONAL ACTIVATOR RHAS"/>
    <property type="match status" value="1"/>
</dbReference>
<sequence>MITWKQPLIGYEWLVHQIWYLQVSDEEPTTLRPNLIPNPRAHIVFTPPDQPYHYTRSSQLFAGKGSHLLTASEYLLNLNDHPPLQRIGITLRPEGLYLFNTKAATQINQCFWAGWINEQFPAHFHASLWQCANKNEVARYLETYFKSINFNLNQDKAFKLTQTANIHLDKDSQSLTIPEIANLCACSRRTLERSFRQVTGLSLKKYQMLLKLERMVLALYGEEGNVDWAAFSQQFGFTDQSHLIRALKQQLMRTPSRYLKNRDLTIDIYGDFE</sequence>
<proteinExistence type="predicted"/>
<evidence type="ECO:0000256" key="3">
    <source>
        <dbReference type="ARBA" id="ARBA00023163"/>
    </source>
</evidence>
<keyword evidence="1" id="KW-0805">Transcription regulation</keyword>
<dbReference type="RefSeq" id="WP_170883514.1">
    <property type="nucleotide sequence ID" value="NZ_JABEYA020000010.1"/>
</dbReference>
<dbReference type="InterPro" id="IPR018060">
    <property type="entry name" value="HTH_AraC"/>
</dbReference>
<reference evidence="6" key="1">
    <citation type="journal article" date="2019" name="Int. J. Syst. Evol. Microbiol.">
        <title>The Global Catalogue of Microorganisms (GCM) 10K type strain sequencing project: providing services to taxonomists for standard genome sequencing and annotation.</title>
        <authorList>
            <consortium name="The Broad Institute Genomics Platform"/>
            <consortium name="The Broad Institute Genome Sequencing Center for Infectious Disease"/>
            <person name="Wu L."/>
            <person name="Ma J."/>
        </authorList>
    </citation>
    <scope>NUCLEOTIDE SEQUENCE [LARGE SCALE GENOMIC DNA]</scope>
    <source>
        <strain evidence="6">CECT 7398</strain>
    </source>
</reference>
<dbReference type="SMART" id="SM00342">
    <property type="entry name" value="HTH_ARAC"/>
    <property type="match status" value="1"/>
</dbReference>
<protein>
    <submittedName>
        <fullName evidence="5">AraC family transcriptional regulator</fullName>
    </submittedName>
</protein>
<dbReference type="EMBL" id="JAUFQC010000027">
    <property type="protein sequence ID" value="MDN3612389.1"/>
    <property type="molecule type" value="Genomic_DNA"/>
</dbReference>
<organism evidence="5 6">
    <name type="scientific">Vibrio ostreicida</name>
    <dbReference type="NCBI Taxonomy" id="526588"/>
    <lineage>
        <taxon>Bacteria</taxon>
        <taxon>Pseudomonadati</taxon>
        <taxon>Pseudomonadota</taxon>
        <taxon>Gammaproteobacteria</taxon>
        <taxon>Vibrionales</taxon>
        <taxon>Vibrionaceae</taxon>
        <taxon>Vibrio</taxon>
    </lineage>
</organism>
<dbReference type="Gene3D" id="1.10.10.60">
    <property type="entry name" value="Homeodomain-like"/>
    <property type="match status" value="1"/>
</dbReference>
<comment type="caution">
    <text evidence="5">The sequence shown here is derived from an EMBL/GenBank/DDBJ whole genome shotgun (WGS) entry which is preliminary data.</text>
</comment>
<dbReference type="PROSITE" id="PS01124">
    <property type="entry name" value="HTH_ARAC_FAMILY_2"/>
    <property type="match status" value="1"/>
</dbReference>
<evidence type="ECO:0000259" key="4">
    <source>
        <dbReference type="PROSITE" id="PS01124"/>
    </source>
</evidence>
<dbReference type="InterPro" id="IPR050204">
    <property type="entry name" value="AraC_XylS_family_regulators"/>
</dbReference>
<keyword evidence="6" id="KW-1185">Reference proteome</keyword>
<dbReference type="PANTHER" id="PTHR46796">
    <property type="entry name" value="HTH-TYPE TRANSCRIPTIONAL ACTIVATOR RHAS-RELATED"/>
    <property type="match status" value="1"/>
</dbReference>
<accession>A0ABT8C154</accession>
<gene>
    <name evidence="5" type="ORF">QWZ16_22585</name>
</gene>